<name>A0A0B1NVL8_UNCNE</name>
<keyword evidence="3" id="KW-0408">Iron</keyword>
<dbReference type="SUPFAM" id="SSF48613">
    <property type="entry name" value="Heme oxygenase-like"/>
    <property type="match status" value="1"/>
</dbReference>
<dbReference type="InterPro" id="IPR016084">
    <property type="entry name" value="Haem_Oase-like_multi-hlx"/>
</dbReference>
<keyword evidence="1" id="KW-0349">Heme</keyword>
<keyword evidence="6" id="KW-1185">Reference proteome</keyword>
<dbReference type="HOGENOM" id="CLU_038284_0_0_1"/>
<evidence type="ECO:0000313" key="5">
    <source>
        <dbReference type="EMBL" id="KHJ30387.1"/>
    </source>
</evidence>
<dbReference type="EMBL" id="JNVN01004353">
    <property type="protein sequence ID" value="KHJ30387.1"/>
    <property type="molecule type" value="Genomic_DNA"/>
</dbReference>
<dbReference type="PANTHER" id="PTHR10720:SF0">
    <property type="entry name" value="HEME OXYGENASE"/>
    <property type="match status" value="1"/>
</dbReference>
<keyword evidence="4" id="KW-0812">Transmembrane</keyword>
<keyword evidence="4" id="KW-0472">Membrane</keyword>
<keyword evidence="2" id="KW-0479">Metal-binding</keyword>
<feature type="transmembrane region" description="Helical" evidence="4">
    <location>
        <begin position="443"/>
        <end position="465"/>
    </location>
</feature>
<dbReference type="STRING" id="52586.A0A0B1NVL8"/>
<dbReference type="AlphaFoldDB" id="A0A0B1NVL8"/>
<accession>A0A0B1NVL8</accession>
<dbReference type="Proteomes" id="UP000030854">
    <property type="component" value="Unassembled WGS sequence"/>
</dbReference>
<reference evidence="5 6" key="1">
    <citation type="journal article" date="2014" name="BMC Genomics">
        <title>Adaptive genomic structural variation in the grape powdery mildew pathogen, Erysiphe necator.</title>
        <authorList>
            <person name="Jones L."/>
            <person name="Riaz S."/>
            <person name="Morales-Cruz A."/>
            <person name="Amrine K.C."/>
            <person name="McGuire B."/>
            <person name="Gubler W.D."/>
            <person name="Walker M.A."/>
            <person name="Cantu D."/>
        </authorList>
    </citation>
    <scope>NUCLEOTIDE SEQUENCE [LARGE SCALE GENOMIC DNA]</scope>
    <source>
        <strain evidence="6">c</strain>
    </source>
</reference>
<comment type="caution">
    <text evidence="5">The sequence shown here is derived from an EMBL/GenBank/DDBJ whole genome shotgun (WGS) entry which is preliminary data.</text>
</comment>
<evidence type="ECO:0000256" key="2">
    <source>
        <dbReference type="ARBA" id="ARBA00022723"/>
    </source>
</evidence>
<dbReference type="CDD" id="cd19165">
    <property type="entry name" value="HemeO"/>
    <property type="match status" value="1"/>
</dbReference>
<dbReference type="InterPro" id="IPR002051">
    <property type="entry name" value="Haem_Oase"/>
</dbReference>
<evidence type="ECO:0000313" key="6">
    <source>
        <dbReference type="Proteomes" id="UP000030854"/>
    </source>
</evidence>
<dbReference type="GO" id="GO:0004392">
    <property type="term" value="F:heme oxygenase (decyclizing) activity"/>
    <property type="evidence" value="ECO:0007669"/>
    <property type="project" value="InterPro"/>
</dbReference>
<evidence type="ECO:0000256" key="1">
    <source>
        <dbReference type="ARBA" id="ARBA00022617"/>
    </source>
</evidence>
<proteinExistence type="predicted"/>
<feature type="transmembrane region" description="Helical" evidence="4">
    <location>
        <begin position="186"/>
        <end position="205"/>
    </location>
</feature>
<dbReference type="PANTHER" id="PTHR10720">
    <property type="entry name" value="HEME OXYGENASE"/>
    <property type="match status" value="1"/>
</dbReference>
<dbReference type="InterPro" id="IPR016053">
    <property type="entry name" value="Haem_Oase-like"/>
</dbReference>
<dbReference type="Gene3D" id="1.20.910.10">
    <property type="entry name" value="Heme oxygenase-like"/>
    <property type="match status" value="1"/>
</dbReference>
<protein>
    <submittedName>
        <fullName evidence="5">Putative of heme oxygenase superfamily</fullName>
    </submittedName>
</protein>
<evidence type="ECO:0000256" key="4">
    <source>
        <dbReference type="SAM" id="Phobius"/>
    </source>
</evidence>
<dbReference type="GO" id="GO:0006788">
    <property type="term" value="P:heme oxidation"/>
    <property type="evidence" value="ECO:0007669"/>
    <property type="project" value="InterPro"/>
</dbReference>
<evidence type="ECO:0000256" key="3">
    <source>
        <dbReference type="ARBA" id="ARBA00023004"/>
    </source>
</evidence>
<organism evidence="5 6">
    <name type="scientific">Uncinula necator</name>
    <name type="common">Grape powdery mildew</name>
    <dbReference type="NCBI Taxonomy" id="52586"/>
    <lineage>
        <taxon>Eukaryota</taxon>
        <taxon>Fungi</taxon>
        <taxon>Dikarya</taxon>
        <taxon>Ascomycota</taxon>
        <taxon>Pezizomycotina</taxon>
        <taxon>Leotiomycetes</taxon>
        <taxon>Erysiphales</taxon>
        <taxon>Erysiphaceae</taxon>
        <taxon>Erysiphe</taxon>
    </lineage>
</organism>
<dbReference type="Pfam" id="PF01126">
    <property type="entry name" value="Heme_oxygenase"/>
    <property type="match status" value="1"/>
</dbReference>
<dbReference type="GO" id="GO:0046872">
    <property type="term" value="F:metal ion binding"/>
    <property type="evidence" value="ECO:0007669"/>
    <property type="project" value="UniProtKB-KW"/>
</dbReference>
<gene>
    <name evidence="5" type="ORF">EV44_g1851</name>
</gene>
<dbReference type="OMA" id="MYMALFA"/>
<sequence length="475" mass="54075">MPRPRTHSHSLSLSERINSATRAAHSHLNNLILERLPLALPPHANDTFIYASGLIHIASIYFTFEDLWQRSLQPPYNADWKIGFDSLALNNLDLNSELRNSPAACDVKSTSHLQNPGVSPRIDSVLRLLRLPDLTRSESLRADIANLMSIEKDDVTEKIQLALKNSSASKFLHHIRNNVTQNPHVLMAYAWVLYMALFSGGRYIFASLKKAAGRGIEFWEQDPCVILQHYQDKKGSKPEEQLSVPLPSSKKHIPAYSTSSTTIGSKTIPGLQFFCFTGDENGEDIKTEFKKRFKTAENLLTNNEKIEIILEAQYIFKYMIEIVLNLDMLLGTDNEDKDTSSIILESNSFMKIRDSVCVTKERLLQKTSTQRIKETWESIFLDYTAKNRMKRVVGFKKPFTFFKGRRHRLKKCLQSDCSANFSLTPGLTDINTLCKKFGFSISLLLRLVILFLMAMALKLLVLWVYKCEYVGVNIG</sequence>
<keyword evidence="4" id="KW-1133">Transmembrane helix</keyword>